<evidence type="ECO:0000256" key="1">
    <source>
        <dbReference type="SAM" id="MobiDB-lite"/>
    </source>
</evidence>
<feature type="compositionally biased region" description="Low complexity" evidence="1">
    <location>
        <begin position="102"/>
        <end position="115"/>
    </location>
</feature>
<comment type="caution">
    <text evidence="2">The sequence shown here is derived from an EMBL/GenBank/DDBJ whole genome shotgun (WGS) entry which is preliminary data.</text>
</comment>
<proteinExistence type="predicted"/>
<protein>
    <recommendedName>
        <fullName evidence="4">Only prolin and serin are matching in the corresponding protein</fullName>
    </recommendedName>
</protein>
<feature type="region of interest" description="Disordered" evidence="1">
    <location>
        <begin position="210"/>
        <end position="235"/>
    </location>
</feature>
<accession>A0A4U0WWD0</accession>
<organism evidence="2 3">
    <name type="scientific">Friedmanniomyces simplex</name>
    <dbReference type="NCBI Taxonomy" id="329884"/>
    <lineage>
        <taxon>Eukaryota</taxon>
        <taxon>Fungi</taxon>
        <taxon>Dikarya</taxon>
        <taxon>Ascomycota</taxon>
        <taxon>Pezizomycotina</taxon>
        <taxon>Dothideomycetes</taxon>
        <taxon>Dothideomycetidae</taxon>
        <taxon>Mycosphaerellales</taxon>
        <taxon>Teratosphaeriaceae</taxon>
        <taxon>Friedmanniomyces</taxon>
    </lineage>
</organism>
<dbReference type="EMBL" id="NAJQ01000596">
    <property type="protein sequence ID" value="TKA67068.1"/>
    <property type="molecule type" value="Genomic_DNA"/>
</dbReference>
<evidence type="ECO:0008006" key="4">
    <source>
        <dbReference type="Google" id="ProtNLM"/>
    </source>
</evidence>
<evidence type="ECO:0000313" key="2">
    <source>
        <dbReference type="EMBL" id="TKA67068.1"/>
    </source>
</evidence>
<dbReference type="AlphaFoldDB" id="A0A4U0WWD0"/>
<feature type="region of interest" description="Disordered" evidence="1">
    <location>
        <begin position="134"/>
        <end position="153"/>
    </location>
</feature>
<feature type="compositionally biased region" description="Low complexity" evidence="1">
    <location>
        <begin position="1"/>
        <end position="46"/>
    </location>
</feature>
<dbReference type="STRING" id="329884.A0A4U0WWD0"/>
<feature type="region of interest" description="Disordered" evidence="1">
    <location>
        <begin position="101"/>
        <end position="121"/>
    </location>
</feature>
<feature type="region of interest" description="Disordered" evidence="1">
    <location>
        <begin position="1"/>
        <end position="83"/>
    </location>
</feature>
<name>A0A4U0WWD0_9PEZI</name>
<keyword evidence="3" id="KW-1185">Reference proteome</keyword>
<dbReference type="OrthoDB" id="3882058at2759"/>
<feature type="compositionally biased region" description="Polar residues" evidence="1">
    <location>
        <begin position="47"/>
        <end position="59"/>
    </location>
</feature>
<evidence type="ECO:0000313" key="3">
    <source>
        <dbReference type="Proteomes" id="UP000309340"/>
    </source>
</evidence>
<dbReference type="Proteomes" id="UP000309340">
    <property type="component" value="Unassembled WGS sequence"/>
</dbReference>
<gene>
    <name evidence="2" type="ORF">B0A55_07811</name>
</gene>
<reference evidence="2 3" key="1">
    <citation type="submission" date="2017-03" db="EMBL/GenBank/DDBJ databases">
        <title>Genomes of endolithic fungi from Antarctica.</title>
        <authorList>
            <person name="Coleine C."/>
            <person name="Masonjones S."/>
            <person name="Stajich J.E."/>
        </authorList>
    </citation>
    <scope>NUCLEOTIDE SEQUENCE [LARGE SCALE GENOMIC DNA]</scope>
    <source>
        <strain evidence="2 3">CCFEE 5184</strain>
    </source>
</reference>
<feature type="compositionally biased region" description="Polar residues" evidence="1">
    <location>
        <begin position="143"/>
        <end position="152"/>
    </location>
</feature>
<sequence length="512" mass="56270">MAAPDSPYRPSPAHSRSSSGASITSSPIASTFSNRSHNRWPSSSSSLATTPDSPVNVTKSALHDLVEDPAEREDSFPDLLPGDPDEPLCICDTTFCEHRQTPRASDLASPPLSSPEWTAGDDYIIDDGEVLGARSSKRRRSVEQSNESLTSRLSRRWPSISARWRERKPTTSISDPKVQSAPPSRASSVRLPTVRHSLAAHLDLNQAITPPITPVDAQPDGSELRRPRGLSRPQKPIDIVIPDQTLDTTDPQELASTPLLPPMMAENLGHSQEALQSPLQSPSVADPSSTVSILSTPASTPIHTAMPTPPLSSKPSMASFRIARSIHGLQPFADIPPMAISDETDPWALKLGHANFHITPEPYYPDLCDLHACKQLLDDWESARAEFMRQASRISEHYGPTSQIYKFTEQKWDEIDALWRTYHEQANTEAGVSADTTLYQPLAETQALSKIPSLNDPQQPSKFPMIDDADIVGPMVKYTKIQQQPSRKPAFLKLFTDPASLLGIRSPFTLKR</sequence>
<feature type="region of interest" description="Disordered" evidence="1">
    <location>
        <begin position="160"/>
        <end position="190"/>
    </location>
</feature>